<evidence type="ECO:0000313" key="1">
    <source>
        <dbReference type="EMBL" id="MDA3969376.1"/>
    </source>
</evidence>
<keyword evidence="2" id="KW-1185">Reference proteome</keyword>
<accession>A0ABT4VF87</accession>
<dbReference type="RefSeq" id="WP_271021729.1">
    <property type="nucleotide sequence ID" value="NZ_JAQHXR010000004.1"/>
</dbReference>
<protein>
    <submittedName>
        <fullName evidence="1">Uncharacterized protein</fullName>
    </submittedName>
</protein>
<proteinExistence type="predicted"/>
<comment type="caution">
    <text evidence="1">The sequence shown here is derived from an EMBL/GenBank/DDBJ whole genome shotgun (WGS) entry which is preliminary data.</text>
</comment>
<dbReference type="Proteomes" id="UP001210261">
    <property type="component" value="Unassembled WGS sequence"/>
</dbReference>
<dbReference type="EMBL" id="JAQHXR010000004">
    <property type="protein sequence ID" value="MDA3969376.1"/>
    <property type="molecule type" value="Genomic_DNA"/>
</dbReference>
<gene>
    <name evidence="1" type="ORF">PF021_06785</name>
</gene>
<organism evidence="1 2">
    <name type="scientific">Helicobacter ibis</name>
    <dbReference type="NCBI Taxonomy" id="2962633"/>
    <lineage>
        <taxon>Bacteria</taxon>
        <taxon>Pseudomonadati</taxon>
        <taxon>Campylobacterota</taxon>
        <taxon>Epsilonproteobacteria</taxon>
        <taxon>Campylobacterales</taxon>
        <taxon>Helicobacteraceae</taxon>
        <taxon>Helicobacter</taxon>
    </lineage>
</organism>
<sequence length="65" mass="7652">MQIQIDTTKEYKYTSPSMQPFEIMEYFPLHIKLNSSILKQTESFKDSAKTPPPPQIILIYLTIHH</sequence>
<name>A0ABT4VF87_9HELI</name>
<reference evidence="1 2" key="1">
    <citation type="submission" date="2023-01" db="EMBL/GenBank/DDBJ databases">
        <title>Description of Helicobacter ibis sp. nov. isolated from faecal droppings of black-faced ibis (Theristicus melanopis).</title>
        <authorList>
            <person name="Lopez-Cantillo M."/>
            <person name="Vidal-Veuthey B."/>
            <person name="Mella A."/>
            <person name="De La Haba R."/>
            <person name="Collado L."/>
        </authorList>
    </citation>
    <scope>NUCLEOTIDE SEQUENCE [LARGE SCALE GENOMIC DNA]</scope>
    <source>
        <strain evidence="1 2">A82</strain>
    </source>
</reference>
<evidence type="ECO:0000313" key="2">
    <source>
        <dbReference type="Proteomes" id="UP001210261"/>
    </source>
</evidence>